<dbReference type="EMBL" id="FOAT01000004">
    <property type="protein sequence ID" value="SEK64573.1"/>
    <property type="molecule type" value="Genomic_DNA"/>
</dbReference>
<name>A0A1H7IPZ5_RUMAL</name>
<gene>
    <name evidence="2" type="ORF">SAMN05216469_10445</name>
</gene>
<dbReference type="OrthoDB" id="1863121at2"/>
<proteinExistence type="predicted"/>
<dbReference type="Pfam" id="PF07561">
    <property type="entry name" value="DUF1540"/>
    <property type="match status" value="1"/>
</dbReference>
<dbReference type="RefSeq" id="WP_074831235.1">
    <property type="nucleotide sequence ID" value="NZ_FOAT01000004.1"/>
</dbReference>
<organism evidence="2 3">
    <name type="scientific">Ruminococcus albus</name>
    <dbReference type="NCBI Taxonomy" id="1264"/>
    <lineage>
        <taxon>Bacteria</taxon>
        <taxon>Bacillati</taxon>
        <taxon>Bacillota</taxon>
        <taxon>Clostridia</taxon>
        <taxon>Eubacteriales</taxon>
        <taxon>Oscillospiraceae</taxon>
        <taxon>Ruminococcus</taxon>
    </lineage>
</organism>
<accession>A0A1H7IPZ5</accession>
<dbReference type="Proteomes" id="UP000186015">
    <property type="component" value="Unassembled WGS sequence"/>
</dbReference>
<evidence type="ECO:0000259" key="1">
    <source>
        <dbReference type="Pfam" id="PF07561"/>
    </source>
</evidence>
<evidence type="ECO:0000313" key="3">
    <source>
        <dbReference type="Proteomes" id="UP000186015"/>
    </source>
</evidence>
<reference evidence="2 3" key="1">
    <citation type="submission" date="2016-10" db="EMBL/GenBank/DDBJ databases">
        <authorList>
            <person name="de Groot N.N."/>
        </authorList>
    </citation>
    <scope>NUCLEOTIDE SEQUENCE [LARGE SCALE GENOMIC DNA]</scope>
    <source>
        <strain evidence="2 3">KH2T6</strain>
    </source>
</reference>
<feature type="domain" description="DUF1540" evidence="1">
    <location>
        <begin position="9"/>
        <end position="50"/>
    </location>
</feature>
<protein>
    <recommendedName>
        <fullName evidence="1">DUF1540 domain-containing protein</fullName>
    </recommendedName>
</protein>
<dbReference type="InterPro" id="IPR011437">
    <property type="entry name" value="DUF1540"/>
</dbReference>
<sequence length="57" mass="6214">MEKDKIRGICCDVENCIHNHNGCECTAGSIQVCSTCSDPNCCDETICKTFKPCDGCH</sequence>
<dbReference type="AlphaFoldDB" id="A0A1H7IPZ5"/>
<evidence type="ECO:0000313" key="2">
    <source>
        <dbReference type="EMBL" id="SEK64573.1"/>
    </source>
</evidence>